<dbReference type="InterPro" id="IPR024934">
    <property type="entry name" value="Rubredoxin-like_dom"/>
</dbReference>
<dbReference type="Gene3D" id="2.20.28.10">
    <property type="match status" value="1"/>
</dbReference>
<name>A0A4R2RXD6_9FIRM</name>
<gene>
    <name evidence="3" type="ORF">EDD73_10486</name>
</gene>
<keyword evidence="4" id="KW-1185">Reference proteome</keyword>
<evidence type="ECO:0000313" key="3">
    <source>
        <dbReference type="EMBL" id="TCP68183.1"/>
    </source>
</evidence>
<dbReference type="GO" id="GO:0005506">
    <property type="term" value="F:iron ion binding"/>
    <property type="evidence" value="ECO:0007669"/>
    <property type="project" value="InterPro"/>
</dbReference>
<evidence type="ECO:0000259" key="2">
    <source>
        <dbReference type="PROSITE" id="PS50903"/>
    </source>
</evidence>
<dbReference type="Pfam" id="PF21349">
    <property type="entry name" value="RUBY_RBDX"/>
    <property type="match status" value="1"/>
</dbReference>
<dbReference type="OrthoDB" id="9799749at2"/>
<dbReference type="AlphaFoldDB" id="A0A4R2RXD6"/>
<reference evidence="3 4" key="1">
    <citation type="submission" date="2019-03" db="EMBL/GenBank/DDBJ databases">
        <title>Genomic Encyclopedia of Type Strains, Phase IV (KMG-IV): sequencing the most valuable type-strain genomes for metagenomic binning, comparative biology and taxonomic classification.</title>
        <authorList>
            <person name="Goeker M."/>
        </authorList>
    </citation>
    <scope>NUCLEOTIDE SEQUENCE [LARGE SCALE GENOMIC DNA]</scope>
    <source>
        <strain evidence="3 4">DSM 11170</strain>
    </source>
</reference>
<accession>A0A4R2RXD6</accession>
<comment type="cofactor">
    <cofactor evidence="1">
        <name>Fe(3+)</name>
        <dbReference type="ChEBI" id="CHEBI:29034"/>
    </cofactor>
</comment>
<evidence type="ECO:0000313" key="4">
    <source>
        <dbReference type="Proteomes" id="UP000294813"/>
    </source>
</evidence>
<sequence length="109" mass="12154">MFKCSVCGYIHDGDEAPARCPKCGAVQDRFEKLSEEAAALIDKSRITNSIHMQLINDLENIALLAEEGLEEDLDPNCNKIFERLLLCATESIQSIKAEMQGHMNKGKWG</sequence>
<comment type="caution">
    <text evidence="3">The sequence shown here is derived from an EMBL/GenBank/DDBJ whole genome shotgun (WGS) entry which is preliminary data.</text>
</comment>
<dbReference type="EMBL" id="SLXT01000004">
    <property type="protein sequence ID" value="TCP68183.1"/>
    <property type="molecule type" value="Genomic_DNA"/>
</dbReference>
<feature type="domain" description="Rubredoxin-like" evidence="2">
    <location>
        <begin position="2"/>
        <end position="33"/>
    </location>
</feature>
<dbReference type="RefSeq" id="WP_131918211.1">
    <property type="nucleotide sequence ID" value="NZ_JAOQNU010000004.1"/>
</dbReference>
<protein>
    <recommendedName>
        <fullName evidence="2">Rubredoxin-like domain-containing protein</fullName>
    </recommendedName>
</protein>
<evidence type="ECO:0000256" key="1">
    <source>
        <dbReference type="ARBA" id="ARBA00001965"/>
    </source>
</evidence>
<dbReference type="SUPFAM" id="SSF57802">
    <property type="entry name" value="Rubredoxin-like"/>
    <property type="match status" value="1"/>
</dbReference>
<dbReference type="Proteomes" id="UP000294813">
    <property type="component" value="Unassembled WGS sequence"/>
</dbReference>
<organism evidence="3 4">
    <name type="scientific">Heliophilum fasciatum</name>
    <dbReference type="NCBI Taxonomy" id="35700"/>
    <lineage>
        <taxon>Bacteria</taxon>
        <taxon>Bacillati</taxon>
        <taxon>Bacillota</taxon>
        <taxon>Clostridia</taxon>
        <taxon>Eubacteriales</taxon>
        <taxon>Heliobacteriaceae</taxon>
        <taxon>Heliophilum</taxon>
    </lineage>
</organism>
<proteinExistence type="predicted"/>
<dbReference type="PROSITE" id="PS50903">
    <property type="entry name" value="RUBREDOXIN_LIKE"/>
    <property type="match status" value="1"/>
</dbReference>
<dbReference type="InterPro" id="IPR048574">
    <property type="entry name" value="RUBY_RBDX"/>
</dbReference>
<dbReference type="CDD" id="cd00350">
    <property type="entry name" value="rubredoxin_like"/>
    <property type="match status" value="1"/>
</dbReference>